<dbReference type="PANTHER" id="PTHR32322:SF2">
    <property type="entry name" value="EAMA DOMAIN-CONTAINING PROTEIN"/>
    <property type="match status" value="1"/>
</dbReference>
<keyword evidence="4 6" id="KW-1133">Transmembrane helix</keyword>
<evidence type="ECO:0000259" key="7">
    <source>
        <dbReference type="Pfam" id="PF00892"/>
    </source>
</evidence>
<organism evidence="8 9">
    <name type="scientific">Paenibacillus roseus</name>
    <dbReference type="NCBI Taxonomy" id="2798579"/>
    <lineage>
        <taxon>Bacteria</taxon>
        <taxon>Bacillati</taxon>
        <taxon>Bacillota</taxon>
        <taxon>Bacilli</taxon>
        <taxon>Bacillales</taxon>
        <taxon>Paenibacillaceae</taxon>
        <taxon>Paenibacillus</taxon>
    </lineage>
</organism>
<evidence type="ECO:0000313" key="9">
    <source>
        <dbReference type="Proteomes" id="UP000640274"/>
    </source>
</evidence>
<evidence type="ECO:0000256" key="1">
    <source>
        <dbReference type="ARBA" id="ARBA00004127"/>
    </source>
</evidence>
<feature type="transmembrane region" description="Helical" evidence="6">
    <location>
        <begin position="150"/>
        <end position="167"/>
    </location>
</feature>
<name>A0A934J2R9_9BACL</name>
<feature type="transmembrane region" description="Helical" evidence="6">
    <location>
        <begin position="29"/>
        <end position="52"/>
    </location>
</feature>
<evidence type="ECO:0000256" key="3">
    <source>
        <dbReference type="ARBA" id="ARBA00022692"/>
    </source>
</evidence>
<sequence>MWLFIAIGSAVLFGLAGLGMKVSQMKQGSVHMLLLGLYITGTLGFAAHSIYLDTDWNVMLDWKYWVAGAVIGAGSAWGNAIFMKALDYGPAALTSPLTNVNIVLVVLMSTLFYKETLAITEGLAIALLLFSVVIISARRQEPLSAPEKKWFVYIAAAIILFAFRNGGLKVTEELAMANSAVLFIAYLLSIIWFFPPALKEWSEQRTLTSAQSQLEGARKLRTGVVWGLLSGLFSYGGLQLYAVALETGKANLAAPIFATNSLVVAFGAILLFRERLTPLQVFSLVCTMGGLVMIRL</sequence>
<dbReference type="InterPro" id="IPR037185">
    <property type="entry name" value="EmrE-like"/>
</dbReference>
<feature type="transmembrane region" description="Helical" evidence="6">
    <location>
        <begin position="224"/>
        <end position="245"/>
    </location>
</feature>
<feature type="transmembrane region" description="Helical" evidence="6">
    <location>
        <begin position="252"/>
        <end position="272"/>
    </location>
</feature>
<keyword evidence="3 6" id="KW-0812">Transmembrane</keyword>
<reference evidence="8" key="1">
    <citation type="submission" date="2020-12" db="EMBL/GenBank/DDBJ databases">
        <authorList>
            <person name="Huq M.A."/>
        </authorList>
    </citation>
    <scope>NUCLEOTIDE SEQUENCE</scope>
    <source>
        <strain evidence="8">MAHUQ-46</strain>
    </source>
</reference>
<feature type="transmembrane region" description="Helical" evidence="6">
    <location>
        <begin position="88"/>
        <end position="107"/>
    </location>
</feature>
<protein>
    <submittedName>
        <fullName evidence="8">DMT family transporter</fullName>
    </submittedName>
</protein>
<accession>A0A934J2R9</accession>
<feature type="domain" description="EamA" evidence="7">
    <location>
        <begin position="2"/>
        <end position="136"/>
    </location>
</feature>
<comment type="similarity">
    <text evidence="2">Belongs to the EamA transporter family.</text>
</comment>
<evidence type="ECO:0000256" key="2">
    <source>
        <dbReference type="ARBA" id="ARBA00007362"/>
    </source>
</evidence>
<dbReference type="AlphaFoldDB" id="A0A934J2R9"/>
<comment type="subcellular location">
    <subcellularLocation>
        <location evidence="1">Endomembrane system</location>
        <topology evidence="1">Multi-pass membrane protein</topology>
    </subcellularLocation>
</comment>
<evidence type="ECO:0000256" key="6">
    <source>
        <dbReference type="SAM" id="Phobius"/>
    </source>
</evidence>
<dbReference type="PANTHER" id="PTHR32322">
    <property type="entry name" value="INNER MEMBRANE TRANSPORTER"/>
    <property type="match status" value="1"/>
</dbReference>
<feature type="transmembrane region" description="Helical" evidence="6">
    <location>
        <begin position="64"/>
        <end position="82"/>
    </location>
</feature>
<proteinExistence type="inferred from homology"/>
<dbReference type="Proteomes" id="UP000640274">
    <property type="component" value="Unassembled WGS sequence"/>
</dbReference>
<comment type="caution">
    <text evidence="8">The sequence shown here is derived from an EMBL/GenBank/DDBJ whole genome shotgun (WGS) entry which is preliminary data.</text>
</comment>
<dbReference type="RefSeq" id="WP_199019747.1">
    <property type="nucleotide sequence ID" value="NZ_JAELUP010000065.1"/>
</dbReference>
<evidence type="ECO:0000256" key="5">
    <source>
        <dbReference type="ARBA" id="ARBA00023136"/>
    </source>
</evidence>
<evidence type="ECO:0000313" key="8">
    <source>
        <dbReference type="EMBL" id="MBJ6362219.1"/>
    </source>
</evidence>
<dbReference type="EMBL" id="JAELUP010000065">
    <property type="protein sequence ID" value="MBJ6362219.1"/>
    <property type="molecule type" value="Genomic_DNA"/>
</dbReference>
<dbReference type="InterPro" id="IPR000620">
    <property type="entry name" value="EamA_dom"/>
</dbReference>
<dbReference type="GO" id="GO:0016020">
    <property type="term" value="C:membrane"/>
    <property type="evidence" value="ECO:0007669"/>
    <property type="project" value="UniProtKB-SubCell"/>
</dbReference>
<dbReference type="SUPFAM" id="SSF103481">
    <property type="entry name" value="Multidrug resistance efflux transporter EmrE"/>
    <property type="match status" value="2"/>
</dbReference>
<dbReference type="Gene3D" id="1.10.3730.20">
    <property type="match status" value="2"/>
</dbReference>
<evidence type="ECO:0000256" key="4">
    <source>
        <dbReference type="ARBA" id="ARBA00022989"/>
    </source>
</evidence>
<keyword evidence="9" id="KW-1185">Reference proteome</keyword>
<feature type="domain" description="EamA" evidence="7">
    <location>
        <begin position="176"/>
        <end position="294"/>
    </location>
</feature>
<feature type="transmembrane region" description="Helical" evidence="6">
    <location>
        <begin position="119"/>
        <end position="138"/>
    </location>
</feature>
<feature type="transmembrane region" description="Helical" evidence="6">
    <location>
        <begin position="278"/>
        <end position="294"/>
    </location>
</feature>
<keyword evidence="5 6" id="KW-0472">Membrane</keyword>
<dbReference type="InterPro" id="IPR050638">
    <property type="entry name" value="AA-Vitamin_Transporters"/>
</dbReference>
<feature type="transmembrane region" description="Helical" evidence="6">
    <location>
        <begin position="174"/>
        <end position="194"/>
    </location>
</feature>
<gene>
    <name evidence="8" type="ORF">JFN88_13165</name>
</gene>
<dbReference type="Pfam" id="PF00892">
    <property type="entry name" value="EamA"/>
    <property type="match status" value="2"/>
</dbReference>